<keyword evidence="4" id="KW-0963">Cytoplasm</keyword>
<evidence type="ECO:0000259" key="12">
    <source>
        <dbReference type="PROSITE" id="PS51163"/>
    </source>
</evidence>
<keyword evidence="5" id="KW-0808">Transferase</keyword>
<dbReference type="PANTHER" id="PTHR17490:SF16">
    <property type="entry name" value="THREONYLCARBAMOYL-AMP SYNTHASE"/>
    <property type="match status" value="1"/>
</dbReference>
<keyword evidence="14" id="KW-1185">Reference proteome</keyword>
<reference evidence="13 14" key="1">
    <citation type="submission" date="2022-04" db="EMBL/GenBank/DDBJ databases">
        <title>Positive selection, recombination, and allopatry shape intraspecific diversity of widespread and dominant cyanobacteria.</title>
        <authorList>
            <person name="Wei J."/>
            <person name="Shu W."/>
            <person name="Hu C."/>
        </authorList>
    </citation>
    <scope>NUCLEOTIDE SEQUENCE [LARGE SCALE GENOMIC DNA]</scope>
    <source>
        <strain evidence="13 14">DQ-A4</strain>
    </source>
</reference>
<accession>A0ABV0K9Q6</accession>
<dbReference type="InterPro" id="IPR050156">
    <property type="entry name" value="TC-AMP_synthase_SUA5"/>
</dbReference>
<proteinExistence type="inferred from homology"/>
<dbReference type="PANTHER" id="PTHR17490">
    <property type="entry name" value="SUA5"/>
    <property type="match status" value="1"/>
</dbReference>
<organism evidence="13 14">
    <name type="scientific">Leptolyngbya subtilissima DQ-A4</name>
    <dbReference type="NCBI Taxonomy" id="2933933"/>
    <lineage>
        <taxon>Bacteria</taxon>
        <taxon>Bacillati</taxon>
        <taxon>Cyanobacteriota</taxon>
        <taxon>Cyanophyceae</taxon>
        <taxon>Leptolyngbyales</taxon>
        <taxon>Leptolyngbyaceae</taxon>
        <taxon>Leptolyngbya group</taxon>
        <taxon>Leptolyngbya</taxon>
    </lineage>
</organism>
<evidence type="ECO:0000313" key="14">
    <source>
        <dbReference type="Proteomes" id="UP001482513"/>
    </source>
</evidence>
<evidence type="ECO:0000256" key="7">
    <source>
        <dbReference type="ARBA" id="ARBA00022695"/>
    </source>
</evidence>
<evidence type="ECO:0000256" key="9">
    <source>
        <dbReference type="ARBA" id="ARBA00022840"/>
    </source>
</evidence>
<comment type="caution">
    <text evidence="13">The sequence shown here is derived from an EMBL/GenBank/DDBJ whole genome shotgun (WGS) entry which is preliminary data.</text>
</comment>
<dbReference type="InterPro" id="IPR017945">
    <property type="entry name" value="DHBP_synth_RibB-like_a/b_dom"/>
</dbReference>
<evidence type="ECO:0000256" key="11">
    <source>
        <dbReference type="ARBA" id="ARBA00048366"/>
    </source>
</evidence>
<keyword evidence="6" id="KW-0819">tRNA processing</keyword>
<dbReference type="InterPro" id="IPR006070">
    <property type="entry name" value="Sua5-like_dom"/>
</dbReference>
<evidence type="ECO:0000256" key="2">
    <source>
        <dbReference type="ARBA" id="ARBA00007663"/>
    </source>
</evidence>
<comment type="catalytic activity">
    <reaction evidence="11">
        <text>L-threonine + hydrogencarbonate + ATP = L-threonylcarbamoyladenylate + diphosphate + H2O</text>
        <dbReference type="Rhea" id="RHEA:36407"/>
        <dbReference type="ChEBI" id="CHEBI:15377"/>
        <dbReference type="ChEBI" id="CHEBI:17544"/>
        <dbReference type="ChEBI" id="CHEBI:30616"/>
        <dbReference type="ChEBI" id="CHEBI:33019"/>
        <dbReference type="ChEBI" id="CHEBI:57926"/>
        <dbReference type="ChEBI" id="CHEBI:73682"/>
        <dbReference type="EC" id="2.7.7.87"/>
    </reaction>
</comment>
<keyword evidence="8" id="KW-0547">Nucleotide-binding</keyword>
<evidence type="ECO:0000256" key="6">
    <source>
        <dbReference type="ARBA" id="ARBA00022694"/>
    </source>
</evidence>
<sequence>MPQVALQELVAAVQAGELVSFPTDTVPALAARPEAGDRIYTAKERSPDKPLILMGASLDDLRPYVDGTEDELAQWSAIAAQYWPGALTLVLPASDRLPPAMNPQQTGTVGLRIPNHPLARHLLGYTGPLATTSANRSGQPPLETMTAIEASFPQVFTLDHATQAEIYAFLQAEVPLPDQPQGSGLPSTVVRWQEGGWTVLRSGAVALPKVETA</sequence>
<dbReference type="EC" id="2.7.7.87" evidence="3"/>
<comment type="similarity">
    <text evidence="2">Belongs to the SUA5 family.</text>
</comment>
<name>A0ABV0K9Q6_9CYAN</name>
<protein>
    <recommendedName>
        <fullName evidence="10">L-threonylcarbamoyladenylate synthase</fullName>
        <ecNumber evidence="3">2.7.7.87</ecNumber>
    </recommendedName>
    <alternativeName>
        <fullName evidence="10">L-threonylcarbamoyladenylate synthase</fullName>
    </alternativeName>
</protein>
<evidence type="ECO:0000256" key="1">
    <source>
        <dbReference type="ARBA" id="ARBA00004496"/>
    </source>
</evidence>
<evidence type="ECO:0000256" key="8">
    <source>
        <dbReference type="ARBA" id="ARBA00022741"/>
    </source>
</evidence>
<gene>
    <name evidence="13" type="ORF">NC992_20615</name>
</gene>
<evidence type="ECO:0000256" key="3">
    <source>
        <dbReference type="ARBA" id="ARBA00012584"/>
    </source>
</evidence>
<keyword evidence="7" id="KW-0548">Nucleotidyltransferase</keyword>
<evidence type="ECO:0000256" key="4">
    <source>
        <dbReference type="ARBA" id="ARBA00022490"/>
    </source>
</evidence>
<dbReference type="PROSITE" id="PS51163">
    <property type="entry name" value="YRDC"/>
    <property type="match status" value="1"/>
</dbReference>
<keyword evidence="9" id="KW-0067">ATP-binding</keyword>
<dbReference type="Proteomes" id="UP001482513">
    <property type="component" value="Unassembled WGS sequence"/>
</dbReference>
<evidence type="ECO:0000256" key="5">
    <source>
        <dbReference type="ARBA" id="ARBA00022679"/>
    </source>
</evidence>
<comment type="subcellular location">
    <subcellularLocation>
        <location evidence="1">Cytoplasm</location>
    </subcellularLocation>
</comment>
<dbReference type="RefSeq" id="WP_190704785.1">
    <property type="nucleotide sequence ID" value="NZ_JAMPKX010000011.1"/>
</dbReference>
<feature type="domain" description="YrdC-like" evidence="12">
    <location>
        <begin position="3"/>
        <end position="205"/>
    </location>
</feature>
<dbReference type="EMBL" id="JAMPKX010000011">
    <property type="protein sequence ID" value="MEP0949295.1"/>
    <property type="molecule type" value="Genomic_DNA"/>
</dbReference>
<evidence type="ECO:0000313" key="13">
    <source>
        <dbReference type="EMBL" id="MEP0949295.1"/>
    </source>
</evidence>
<evidence type="ECO:0000256" key="10">
    <source>
        <dbReference type="ARBA" id="ARBA00029774"/>
    </source>
</evidence>
<dbReference type="SUPFAM" id="SSF55821">
    <property type="entry name" value="YrdC/RibB"/>
    <property type="match status" value="1"/>
</dbReference>
<dbReference type="Pfam" id="PF01300">
    <property type="entry name" value="Sua5_yciO_yrdC"/>
    <property type="match status" value="1"/>
</dbReference>
<dbReference type="Gene3D" id="3.90.870.10">
    <property type="entry name" value="DHBP synthase"/>
    <property type="match status" value="1"/>
</dbReference>